<dbReference type="Pfam" id="PF16317">
    <property type="entry name" value="Glyco_hydro_99"/>
    <property type="match status" value="1"/>
</dbReference>
<evidence type="ECO:0000313" key="10">
    <source>
        <dbReference type="Proteomes" id="UP000271098"/>
    </source>
</evidence>
<dbReference type="Gene3D" id="3.20.20.80">
    <property type="entry name" value="Glycosidases"/>
    <property type="match status" value="1"/>
</dbReference>
<reference evidence="9 10" key="2">
    <citation type="submission" date="2018-11" db="EMBL/GenBank/DDBJ databases">
        <authorList>
            <consortium name="Pathogen Informatics"/>
        </authorList>
    </citation>
    <scope>NUCLEOTIDE SEQUENCE [LARGE SCALE GENOMIC DNA]</scope>
</reference>
<protein>
    <submittedName>
        <fullName evidence="11">Mannosidase endo-alpha like</fullName>
    </submittedName>
</protein>
<comment type="similarity">
    <text evidence="2">Belongs to the glycosyl hydrolase 99 family.</text>
</comment>
<accession>A0A183DYR1</accession>
<dbReference type="InterPro" id="IPR026071">
    <property type="entry name" value="Glyco_Hydrolase_99"/>
</dbReference>
<keyword evidence="7" id="KW-0333">Golgi apparatus</keyword>
<dbReference type="GO" id="GO:0004559">
    <property type="term" value="F:alpha-mannosidase activity"/>
    <property type="evidence" value="ECO:0007669"/>
    <property type="project" value="TreeGrafter"/>
</dbReference>
<evidence type="ECO:0000313" key="11">
    <source>
        <dbReference type="WBParaSite" id="GPUH_0001386701-mRNA-1"/>
    </source>
</evidence>
<dbReference type="Proteomes" id="UP000271098">
    <property type="component" value="Unassembled WGS sequence"/>
</dbReference>
<dbReference type="PANTHER" id="PTHR13572">
    <property type="entry name" value="ENDO-ALPHA-1,2-MANNOSIDASE"/>
    <property type="match status" value="1"/>
</dbReference>
<organism evidence="11">
    <name type="scientific">Gongylonema pulchrum</name>
    <dbReference type="NCBI Taxonomy" id="637853"/>
    <lineage>
        <taxon>Eukaryota</taxon>
        <taxon>Metazoa</taxon>
        <taxon>Ecdysozoa</taxon>
        <taxon>Nematoda</taxon>
        <taxon>Chromadorea</taxon>
        <taxon>Rhabditida</taxon>
        <taxon>Spirurina</taxon>
        <taxon>Spiruromorpha</taxon>
        <taxon>Spiruroidea</taxon>
        <taxon>Gongylonematidae</taxon>
        <taxon>Gongylonema</taxon>
    </lineage>
</organism>
<dbReference type="WBParaSite" id="GPUH_0001386701-mRNA-1">
    <property type="protein sequence ID" value="GPUH_0001386701-mRNA-1"/>
    <property type="gene ID" value="GPUH_0001386701"/>
</dbReference>
<keyword evidence="10" id="KW-1185">Reference proteome</keyword>
<evidence type="ECO:0000256" key="4">
    <source>
        <dbReference type="ARBA" id="ARBA00022801"/>
    </source>
</evidence>
<dbReference type="AlphaFoldDB" id="A0A183DYR1"/>
<keyword evidence="6" id="KW-1133">Transmembrane helix</keyword>
<gene>
    <name evidence="9" type="ORF">GPUH_LOCUS13851</name>
</gene>
<evidence type="ECO:0000256" key="6">
    <source>
        <dbReference type="ARBA" id="ARBA00022989"/>
    </source>
</evidence>
<dbReference type="EMBL" id="UYRT01080641">
    <property type="protein sequence ID" value="VDN23118.1"/>
    <property type="molecule type" value="Genomic_DNA"/>
</dbReference>
<evidence type="ECO:0000256" key="7">
    <source>
        <dbReference type="ARBA" id="ARBA00023034"/>
    </source>
</evidence>
<evidence type="ECO:0000256" key="3">
    <source>
        <dbReference type="ARBA" id="ARBA00022692"/>
    </source>
</evidence>
<reference evidence="11" key="1">
    <citation type="submission" date="2016-06" db="UniProtKB">
        <authorList>
            <consortium name="WormBaseParasite"/>
        </authorList>
    </citation>
    <scope>IDENTIFICATION</scope>
</reference>
<evidence type="ECO:0000313" key="9">
    <source>
        <dbReference type="EMBL" id="VDN23118.1"/>
    </source>
</evidence>
<keyword evidence="5" id="KW-0735">Signal-anchor</keyword>
<keyword evidence="4" id="KW-0378">Hydrolase</keyword>
<dbReference type="OrthoDB" id="406152at2759"/>
<evidence type="ECO:0000256" key="8">
    <source>
        <dbReference type="ARBA" id="ARBA00023136"/>
    </source>
</evidence>
<keyword evidence="3" id="KW-0812">Transmembrane</keyword>
<proteinExistence type="inferred from homology"/>
<sequence>MYFRKNGLLFIPSVAPGYDDRRVRPWNAINYRGRKNGQYYSEMFEMAHAARAKIITITSFNEWHEGTQIEPAVPFTDSNTNFTYSRYAQGPEQYLHQTLDLIKKYFTPLNRIAPEKIVNII</sequence>
<comment type="subcellular location">
    <subcellularLocation>
        <location evidence="1">Golgi apparatus membrane</location>
        <topology evidence="1">Single-pass type II membrane protein</topology>
    </subcellularLocation>
</comment>
<dbReference type="GO" id="GO:0000139">
    <property type="term" value="C:Golgi membrane"/>
    <property type="evidence" value="ECO:0007669"/>
    <property type="project" value="UniProtKB-SubCell"/>
</dbReference>
<evidence type="ECO:0000256" key="5">
    <source>
        <dbReference type="ARBA" id="ARBA00022968"/>
    </source>
</evidence>
<evidence type="ECO:0000256" key="1">
    <source>
        <dbReference type="ARBA" id="ARBA00004323"/>
    </source>
</evidence>
<dbReference type="PANTHER" id="PTHR13572:SF4">
    <property type="entry name" value="RE57134P"/>
    <property type="match status" value="1"/>
</dbReference>
<name>A0A183DYR1_9BILA</name>
<keyword evidence="8" id="KW-0472">Membrane</keyword>
<evidence type="ECO:0000256" key="2">
    <source>
        <dbReference type="ARBA" id="ARBA00009559"/>
    </source>
</evidence>